<dbReference type="OrthoDB" id="10444at2157"/>
<dbReference type="PANTHER" id="PTHR36531">
    <property type="entry name" value="CRISPR-ASSOCIATED EXONUCLEASE CAS4"/>
    <property type="match status" value="1"/>
</dbReference>
<dbReference type="PANTHER" id="PTHR36531:SF2">
    <property type="entry name" value="CRISPR-ASSOCIATED EXONUCLEASE CAS4"/>
    <property type="match status" value="1"/>
</dbReference>
<dbReference type="KEGG" id="sshi:J5U23_00249"/>
<keyword evidence="5" id="KW-0464">Manganese</keyword>
<organism evidence="7 8">
    <name type="scientific">Saccharolobus shibatae (strain ATCC 51178 / DSM 5389 / JCM 8931 / NBRC 15437 / B12)</name>
    <name type="common">Sulfolobus shibatae</name>
    <dbReference type="NCBI Taxonomy" id="523848"/>
    <lineage>
        <taxon>Archaea</taxon>
        <taxon>Thermoproteota</taxon>
        <taxon>Thermoprotei</taxon>
        <taxon>Sulfolobales</taxon>
        <taxon>Sulfolobaceae</taxon>
        <taxon>Saccharolobus</taxon>
    </lineage>
</organism>
<sequence length="202" mass="23414">MITEFLLKKKLEEQLSHVKEENTIYVTDLVKCPRKVKYESEYKELAISQVYTPSAILGDILHLGLENLLKENFSAEAEVETQREIQVEGRVYKIKGKADAIIKNNSGEIIIIEIKTSRSDKGLPLIHHRMQLQIYLWLFNTKKGILIYITPDRIAEYEINEPLDEATIVRLAEDTITLRNSPRFNWECKYCIFSVICPAKLT</sequence>
<dbReference type="GO" id="GO:0051607">
    <property type="term" value="P:defense response to virus"/>
    <property type="evidence" value="ECO:0007669"/>
    <property type="project" value="UniProtKB-KW"/>
</dbReference>
<dbReference type="GeneID" id="65561865"/>
<dbReference type="RefSeq" id="WP_218266699.1">
    <property type="nucleotide sequence ID" value="NZ_CP077717.1"/>
</dbReference>
<name>A0A8F5BL83_SACSH</name>
<keyword evidence="2 5" id="KW-0479">Metal-binding</keyword>
<comment type="cofactor">
    <cofactor evidence="5">
        <name>iron-sulfur cluster</name>
        <dbReference type="ChEBI" id="CHEBI:30408"/>
    </cofactor>
</comment>
<evidence type="ECO:0000256" key="3">
    <source>
        <dbReference type="ARBA" id="ARBA00022801"/>
    </source>
</evidence>
<evidence type="ECO:0000256" key="1">
    <source>
        <dbReference type="ARBA" id="ARBA00022722"/>
    </source>
</evidence>
<keyword evidence="3 5" id="KW-0378">Hydrolase</keyword>
<dbReference type="AlphaFoldDB" id="A0A8F5BL83"/>
<protein>
    <recommendedName>
        <fullName evidence="5">CRISPR-associated exonuclease Cas4</fullName>
        <ecNumber evidence="5">3.1.12.1</ecNumber>
    </recommendedName>
</protein>
<dbReference type="Proteomes" id="UP000694018">
    <property type="component" value="Chromosome"/>
</dbReference>
<dbReference type="InterPro" id="IPR038726">
    <property type="entry name" value="PDDEXK_AddAB-type"/>
</dbReference>
<accession>A0A8F5BL83</accession>
<dbReference type="EC" id="3.1.12.1" evidence="5"/>
<keyword evidence="1 5" id="KW-0540">Nuclease</keyword>
<comment type="cofactor">
    <cofactor evidence="5">
        <name>Mg(2+)</name>
        <dbReference type="ChEBI" id="CHEBI:18420"/>
    </cofactor>
    <cofactor evidence="5">
        <name>Mn(2+)</name>
        <dbReference type="ChEBI" id="CHEBI:29035"/>
    </cofactor>
    <text evidence="5">Mg(2+) or Mn(2+) required for ssDNA cleavage activity.</text>
</comment>
<evidence type="ECO:0000313" key="8">
    <source>
        <dbReference type="Proteomes" id="UP000694018"/>
    </source>
</evidence>
<keyword evidence="5" id="KW-0051">Antiviral defense</keyword>
<dbReference type="GO" id="GO:0051536">
    <property type="term" value="F:iron-sulfur cluster binding"/>
    <property type="evidence" value="ECO:0007669"/>
    <property type="project" value="UniProtKB-KW"/>
</dbReference>
<dbReference type="GO" id="GO:0046872">
    <property type="term" value="F:metal ion binding"/>
    <property type="evidence" value="ECO:0007669"/>
    <property type="project" value="UniProtKB-KW"/>
</dbReference>
<comment type="similarity">
    <text evidence="5">Belongs to the CRISPR-associated exonuclease Cas4 family.</text>
</comment>
<evidence type="ECO:0000256" key="2">
    <source>
        <dbReference type="ARBA" id="ARBA00022723"/>
    </source>
</evidence>
<proteinExistence type="inferred from homology"/>
<keyword evidence="5" id="KW-0408">Iron</keyword>
<dbReference type="GO" id="GO:0004527">
    <property type="term" value="F:exonuclease activity"/>
    <property type="evidence" value="ECO:0007669"/>
    <property type="project" value="UniProtKB-KW"/>
</dbReference>
<dbReference type="NCBIfam" id="TIGR00372">
    <property type="entry name" value="cas4"/>
    <property type="match status" value="1"/>
</dbReference>
<dbReference type="Pfam" id="PF12705">
    <property type="entry name" value="PDDEXK_1"/>
    <property type="match status" value="1"/>
</dbReference>
<evidence type="ECO:0000256" key="4">
    <source>
        <dbReference type="ARBA" id="ARBA00022839"/>
    </source>
</evidence>
<keyword evidence="4 5" id="KW-0269">Exonuclease</keyword>
<dbReference type="InterPro" id="IPR051827">
    <property type="entry name" value="Cas4_exonuclease"/>
</dbReference>
<reference evidence="7" key="1">
    <citation type="journal article" date="2021" name="Environ. Microbiol.">
        <title>New insights into the diversity and evolution of the archaeal mobilome from three complete genomes of Saccharolobus shibatae.</title>
        <authorList>
            <person name="Medvedeva S."/>
            <person name="Brandt D."/>
            <person name="Cvirkaite-Krupovic V."/>
            <person name="Liu Y."/>
            <person name="Severinov K."/>
            <person name="Ishino S."/>
            <person name="Ishino Y."/>
            <person name="Prangishvili D."/>
            <person name="Kalinowski J."/>
            <person name="Krupovic M."/>
        </authorList>
    </citation>
    <scope>NUCLEOTIDE SEQUENCE</scope>
    <source>
        <strain evidence="7">B12</strain>
    </source>
</reference>
<comment type="function">
    <text evidence="5">CRISPR (clustered regularly interspaced short palindromic repeat) is an adaptive immune system that provides protection against mobile genetic elements (viruses, transposable elements and conjugative plasmids). CRISPR clusters contain sequences complementary to antecedent mobile elements and target invading nucleic acids. CRISPR clusters are transcribed and processed into CRISPR RNA (crRNA).</text>
</comment>
<feature type="domain" description="PD-(D/E)XK endonuclease-like" evidence="6">
    <location>
        <begin position="57"/>
        <end position="198"/>
    </location>
</feature>
<evidence type="ECO:0000259" key="6">
    <source>
        <dbReference type="Pfam" id="PF12705"/>
    </source>
</evidence>
<dbReference type="InterPro" id="IPR013343">
    <property type="entry name" value="CRISPR-assoc_prot_Cas4"/>
</dbReference>
<keyword evidence="5" id="KW-0411">Iron-sulfur</keyword>
<evidence type="ECO:0000313" key="7">
    <source>
        <dbReference type="EMBL" id="QXJ27382.1"/>
    </source>
</evidence>
<evidence type="ECO:0000256" key="5">
    <source>
        <dbReference type="RuleBase" id="RU365022"/>
    </source>
</evidence>
<gene>
    <name evidence="7" type="ORF">J5U23_00249</name>
</gene>
<dbReference type="EMBL" id="CP077717">
    <property type="protein sequence ID" value="QXJ27382.1"/>
    <property type="molecule type" value="Genomic_DNA"/>
</dbReference>